<accession>A0A0G0MPS3</accession>
<dbReference type="Proteomes" id="UP000033935">
    <property type="component" value="Unassembled WGS sequence"/>
</dbReference>
<dbReference type="Pfam" id="PF13692">
    <property type="entry name" value="Glyco_trans_1_4"/>
    <property type="match status" value="1"/>
</dbReference>
<dbReference type="PANTHER" id="PTHR45947">
    <property type="entry name" value="SULFOQUINOVOSYL TRANSFERASE SQD2"/>
    <property type="match status" value="1"/>
</dbReference>
<dbReference type="CDD" id="cd03823">
    <property type="entry name" value="GT4_ExpE7-like"/>
    <property type="match status" value="1"/>
</dbReference>
<reference evidence="2 3" key="1">
    <citation type="journal article" date="2015" name="Nature">
        <title>rRNA introns, odd ribosomes, and small enigmatic genomes across a large radiation of phyla.</title>
        <authorList>
            <person name="Brown C.T."/>
            <person name="Hug L.A."/>
            <person name="Thomas B.C."/>
            <person name="Sharon I."/>
            <person name="Castelle C.J."/>
            <person name="Singh A."/>
            <person name="Wilkins M.J."/>
            <person name="Williams K.H."/>
            <person name="Banfield J.F."/>
        </authorList>
    </citation>
    <scope>NUCLEOTIDE SEQUENCE [LARGE SCALE GENOMIC DNA]</scope>
</reference>
<gene>
    <name evidence="2" type="ORF">UT30_C0001G0057</name>
</gene>
<dbReference type="AlphaFoldDB" id="A0A0G0MPS3"/>
<evidence type="ECO:0000313" key="2">
    <source>
        <dbReference type="EMBL" id="KKR05098.1"/>
    </source>
</evidence>
<keyword evidence="2" id="KW-0808">Transferase</keyword>
<dbReference type="SUPFAM" id="SSF53756">
    <property type="entry name" value="UDP-Glycosyltransferase/glycogen phosphorylase"/>
    <property type="match status" value="1"/>
</dbReference>
<dbReference type="PANTHER" id="PTHR45947:SF13">
    <property type="entry name" value="TRANSFERASE"/>
    <property type="match status" value="1"/>
</dbReference>
<dbReference type="Gene3D" id="3.40.50.2000">
    <property type="entry name" value="Glycogen Phosphorylase B"/>
    <property type="match status" value="2"/>
</dbReference>
<dbReference type="InterPro" id="IPR050194">
    <property type="entry name" value="Glycosyltransferase_grp1"/>
</dbReference>
<protein>
    <submittedName>
        <fullName evidence="2">Glycosyltransferase</fullName>
    </submittedName>
</protein>
<feature type="domain" description="Glycosyltransferase subfamily 4-like N-terminal" evidence="1">
    <location>
        <begin position="16"/>
        <end position="211"/>
    </location>
</feature>
<sequence length="400" mass="45333">MKIGIVSNFYPPNARGGAELVAQRVADALYERGHEVFVLTTQPFEGVHSLFPRIRERTLEAVYRFYPCNVYYLRHDRSIPFLIRVLWHLIDLIGVSGRCAIGQVIREEDPDVIITHNLKGIGVSIGSEIQRQGIPHIHTLHDVQLSVPSGLLIVGQEQSWLNRSFLRKWYETEVKREIGTPNLVLSPSTFLADFYQQRGLFTNTRMEILPNPLPPGSTGKRGTRMAVRTQFLYVGQLETHKGVVQLFDALDQMGDEIELHIAGEGALSDMVVQRAKRDSRIYFHGFVSLNHLIRLLQAADAVVIPSICYENSPTVIYESFLVGVPVIASRIGGIPELIEEGVTGLLVKPGDTRELASAMETIHEQRDQWWEKYQLIRDRAKPYSIKAYVDRLESLIKEIV</sequence>
<dbReference type="InterPro" id="IPR028098">
    <property type="entry name" value="Glyco_trans_4-like_N"/>
</dbReference>
<name>A0A0G0MPS3_9BACT</name>
<organism evidence="2 3">
    <name type="scientific">Candidatus Uhrbacteria bacterium GW2011_GWF2_39_13</name>
    <dbReference type="NCBI Taxonomy" id="1618995"/>
    <lineage>
        <taxon>Bacteria</taxon>
        <taxon>Candidatus Uhriibacteriota</taxon>
    </lineage>
</organism>
<comment type="caution">
    <text evidence="2">The sequence shown here is derived from an EMBL/GenBank/DDBJ whole genome shotgun (WGS) entry which is preliminary data.</text>
</comment>
<evidence type="ECO:0000259" key="1">
    <source>
        <dbReference type="Pfam" id="PF13579"/>
    </source>
</evidence>
<dbReference type="GO" id="GO:0016757">
    <property type="term" value="F:glycosyltransferase activity"/>
    <property type="evidence" value="ECO:0007669"/>
    <property type="project" value="TreeGrafter"/>
</dbReference>
<evidence type="ECO:0000313" key="3">
    <source>
        <dbReference type="Proteomes" id="UP000033935"/>
    </source>
</evidence>
<dbReference type="Pfam" id="PF13579">
    <property type="entry name" value="Glyco_trans_4_4"/>
    <property type="match status" value="1"/>
</dbReference>
<dbReference type="EMBL" id="LBWG01000001">
    <property type="protein sequence ID" value="KKR05098.1"/>
    <property type="molecule type" value="Genomic_DNA"/>
</dbReference>
<proteinExistence type="predicted"/>